<sequence>MAQSNGLEDILKQQYENFVCNEGESLTSVYNRYTYLVGELQCSKVKLENEDILKRFIRSLPSCWTLYTVSIRRTENLKTLQMTELFCMLKDYELEIIQAKERSSSHQSVSSTTSPALHSDHSACANVGTADFDWSFQPEDLSANNQALMADTLEVSSLTSDTSEVPPKVYENLCTQECIDKVLGYRKHNQKLIDQNEEFHQMKSEFKKVENSYKEKNDCLKKEISSLKHEQTNLETQIDDILVKLKAARAELADQKVHVEKYEFASKKLQRLLDIQIHENVKTGLGYHTDQYKTVAPPADYVAIHEPSFNLANLDMANRNLDPAVKETPMQECTTSSETESTYSDHDETSTAPSEAVLNRVAVPAVLPAVPAPVPFKQIKISYPPGI</sequence>
<evidence type="ECO:0000313" key="1">
    <source>
        <dbReference type="EMBL" id="KAI3712708.1"/>
    </source>
</evidence>
<proteinExistence type="predicted"/>
<evidence type="ECO:0000313" key="2">
    <source>
        <dbReference type="Proteomes" id="UP001056120"/>
    </source>
</evidence>
<keyword evidence="2" id="KW-1185">Reference proteome</keyword>
<reference evidence="1 2" key="2">
    <citation type="journal article" date="2022" name="Mol. Ecol. Resour.">
        <title>The genomes of chicory, endive, great burdock and yacon provide insights into Asteraceae paleo-polyploidization history and plant inulin production.</title>
        <authorList>
            <person name="Fan W."/>
            <person name="Wang S."/>
            <person name="Wang H."/>
            <person name="Wang A."/>
            <person name="Jiang F."/>
            <person name="Liu H."/>
            <person name="Zhao H."/>
            <person name="Xu D."/>
            <person name="Zhang Y."/>
        </authorList>
    </citation>
    <scope>NUCLEOTIDE SEQUENCE [LARGE SCALE GENOMIC DNA]</scope>
    <source>
        <strain evidence="2">cv. Yunnan</strain>
        <tissue evidence="1">Leaves</tissue>
    </source>
</reference>
<comment type="caution">
    <text evidence="1">The sequence shown here is derived from an EMBL/GenBank/DDBJ whole genome shotgun (WGS) entry which is preliminary data.</text>
</comment>
<dbReference type="Proteomes" id="UP001056120">
    <property type="component" value="Linkage Group LG24"/>
</dbReference>
<organism evidence="1 2">
    <name type="scientific">Smallanthus sonchifolius</name>
    <dbReference type="NCBI Taxonomy" id="185202"/>
    <lineage>
        <taxon>Eukaryota</taxon>
        <taxon>Viridiplantae</taxon>
        <taxon>Streptophyta</taxon>
        <taxon>Embryophyta</taxon>
        <taxon>Tracheophyta</taxon>
        <taxon>Spermatophyta</taxon>
        <taxon>Magnoliopsida</taxon>
        <taxon>eudicotyledons</taxon>
        <taxon>Gunneridae</taxon>
        <taxon>Pentapetalae</taxon>
        <taxon>asterids</taxon>
        <taxon>campanulids</taxon>
        <taxon>Asterales</taxon>
        <taxon>Asteraceae</taxon>
        <taxon>Asteroideae</taxon>
        <taxon>Heliantheae alliance</taxon>
        <taxon>Millerieae</taxon>
        <taxon>Smallanthus</taxon>
    </lineage>
</organism>
<protein>
    <submittedName>
        <fullName evidence="1">Uncharacterized protein</fullName>
    </submittedName>
</protein>
<accession>A0ACB9AS97</accession>
<name>A0ACB9AS97_9ASTR</name>
<gene>
    <name evidence="1" type="ORF">L1987_71272</name>
</gene>
<dbReference type="EMBL" id="CM042041">
    <property type="protein sequence ID" value="KAI3712708.1"/>
    <property type="molecule type" value="Genomic_DNA"/>
</dbReference>
<reference evidence="2" key="1">
    <citation type="journal article" date="2022" name="Mol. Ecol. Resour.">
        <title>The genomes of chicory, endive, great burdock and yacon provide insights into Asteraceae palaeo-polyploidization history and plant inulin production.</title>
        <authorList>
            <person name="Fan W."/>
            <person name="Wang S."/>
            <person name="Wang H."/>
            <person name="Wang A."/>
            <person name="Jiang F."/>
            <person name="Liu H."/>
            <person name="Zhao H."/>
            <person name="Xu D."/>
            <person name="Zhang Y."/>
        </authorList>
    </citation>
    <scope>NUCLEOTIDE SEQUENCE [LARGE SCALE GENOMIC DNA]</scope>
    <source>
        <strain evidence="2">cv. Yunnan</strain>
    </source>
</reference>